<evidence type="ECO:0000256" key="1">
    <source>
        <dbReference type="SAM" id="MobiDB-lite"/>
    </source>
</evidence>
<feature type="region of interest" description="Disordered" evidence="1">
    <location>
        <begin position="74"/>
        <end position="93"/>
    </location>
</feature>
<reference evidence="2" key="1">
    <citation type="submission" date="2023-04" db="EMBL/GenBank/DDBJ databases">
        <title>Chromosome-level genome of Chaenocephalus aceratus.</title>
        <authorList>
            <person name="Park H."/>
        </authorList>
    </citation>
    <scope>NUCLEOTIDE SEQUENCE</scope>
    <source>
        <strain evidence="2">DE</strain>
        <tissue evidence="2">Muscle</tissue>
    </source>
</reference>
<protein>
    <submittedName>
        <fullName evidence="2">Nuclear cap-binding protein subunit 1</fullName>
    </submittedName>
</protein>
<proteinExistence type="predicted"/>
<feature type="compositionally biased region" description="Low complexity" evidence="1">
    <location>
        <begin position="82"/>
        <end position="93"/>
    </location>
</feature>
<dbReference type="EMBL" id="JASDAP010000028">
    <property type="protein sequence ID" value="KAK1876724.1"/>
    <property type="molecule type" value="Genomic_DNA"/>
</dbReference>
<organism evidence="2 3">
    <name type="scientific">Dissostichus eleginoides</name>
    <name type="common">Patagonian toothfish</name>
    <name type="synonym">Dissostichus amissus</name>
    <dbReference type="NCBI Taxonomy" id="100907"/>
    <lineage>
        <taxon>Eukaryota</taxon>
        <taxon>Metazoa</taxon>
        <taxon>Chordata</taxon>
        <taxon>Craniata</taxon>
        <taxon>Vertebrata</taxon>
        <taxon>Euteleostomi</taxon>
        <taxon>Actinopterygii</taxon>
        <taxon>Neopterygii</taxon>
        <taxon>Teleostei</taxon>
        <taxon>Neoteleostei</taxon>
        <taxon>Acanthomorphata</taxon>
        <taxon>Eupercaria</taxon>
        <taxon>Perciformes</taxon>
        <taxon>Notothenioidei</taxon>
        <taxon>Nototheniidae</taxon>
        <taxon>Dissostichus</taxon>
    </lineage>
</organism>
<keyword evidence="3" id="KW-1185">Reference proteome</keyword>
<accession>A0AAD9ESK0</accession>
<feature type="compositionally biased region" description="Polar residues" evidence="1">
    <location>
        <begin position="520"/>
        <end position="530"/>
    </location>
</feature>
<dbReference type="AlphaFoldDB" id="A0AAD9ESK0"/>
<gene>
    <name evidence="2" type="ORF">KUDE01_002046</name>
</gene>
<feature type="compositionally biased region" description="Acidic residues" evidence="1">
    <location>
        <begin position="485"/>
        <end position="505"/>
    </location>
</feature>
<feature type="region of interest" description="Disordered" evidence="1">
    <location>
        <begin position="451"/>
        <end position="551"/>
    </location>
</feature>
<sequence length="551" mass="63005">MASQCPMCLRDYKSLAQHLQKGSRLDRHLNSHTELSSAAKRKLLERLKRRLTLATLGRLRATNPTVPMVSRLDLENTPRVQSSSTLEASPSSSFRSTEFTDHVTVLNCLLEDFKVLQEGPDPSPKLKNNVQSKLHRIRKFVGWMSRGKTDLGDLDNLRGWVKSLRGNKMALPTTLHYLKNVRQFVVFIGETPPPSSRLSQKNVLMVVRELKASIRSWTRPVVLHQMRVKGKKDATIHSIKELQECRRLALVAIPKLLSRLEEQHTTTDQCNLFGYVAAYLASLYGHRLGVFLNMTDVQVSQAVHGPEKNDYLLKMEDHKTNESFGTAKMLLSDQEYGWLMDIIHLKTKWANGKKMSKYVFFNTTFSPDKNLTKYVKRVWSEMHLKGEATFTSLRSAVATFARDRHGEDSQDRKSMARLMCHDTATSDKFYTMDLTMEQARKGCLLFEEAQKEGEESVTGTNKRKKDGEEGRKKKTKQESTPPQSDESEEEGEENAEDEDEESEEEGEKKEEEETAETAEIGTTSTPTITRSRVKQSPHKLSQRIRVRRSRK</sequence>
<feature type="non-terminal residue" evidence="2">
    <location>
        <position position="1"/>
    </location>
</feature>
<comment type="caution">
    <text evidence="2">The sequence shown here is derived from an EMBL/GenBank/DDBJ whole genome shotgun (WGS) entry which is preliminary data.</text>
</comment>
<dbReference type="Proteomes" id="UP001228049">
    <property type="component" value="Unassembled WGS sequence"/>
</dbReference>
<feature type="compositionally biased region" description="Basic residues" evidence="1">
    <location>
        <begin position="531"/>
        <end position="551"/>
    </location>
</feature>
<evidence type="ECO:0000313" key="2">
    <source>
        <dbReference type="EMBL" id="KAK1876724.1"/>
    </source>
</evidence>
<name>A0AAD9ESK0_DISEL</name>
<evidence type="ECO:0000313" key="3">
    <source>
        <dbReference type="Proteomes" id="UP001228049"/>
    </source>
</evidence>